<dbReference type="PANTHER" id="PTHR33053">
    <property type="entry name" value="PROTEIN, PUTATIVE-RELATED"/>
    <property type="match status" value="1"/>
</dbReference>
<evidence type="ECO:0000313" key="3">
    <source>
        <dbReference type="Proteomes" id="UP000682733"/>
    </source>
</evidence>
<accession>A0A8S2HEL1</accession>
<dbReference type="Pfam" id="PF06869">
    <property type="entry name" value="DUF1258"/>
    <property type="match status" value="1"/>
</dbReference>
<reference evidence="2" key="1">
    <citation type="submission" date="2021-02" db="EMBL/GenBank/DDBJ databases">
        <authorList>
            <person name="Nowell W R."/>
        </authorList>
    </citation>
    <scope>NUCLEOTIDE SEQUENCE</scope>
</reference>
<evidence type="ECO:0000313" key="1">
    <source>
        <dbReference type="EMBL" id="CAF0852200.1"/>
    </source>
</evidence>
<proteinExistence type="predicted"/>
<comment type="caution">
    <text evidence="2">The sequence shown here is derived from an EMBL/GenBank/DDBJ whole genome shotgun (WGS) entry which is preliminary data.</text>
</comment>
<dbReference type="AlphaFoldDB" id="A0A8S2HEL1"/>
<dbReference type="EMBL" id="CAJOBA010002261">
    <property type="protein sequence ID" value="CAF3637411.1"/>
    <property type="molecule type" value="Genomic_DNA"/>
</dbReference>
<evidence type="ECO:0000313" key="2">
    <source>
        <dbReference type="EMBL" id="CAF3637411.1"/>
    </source>
</evidence>
<organism evidence="2 3">
    <name type="scientific">Didymodactylos carnosus</name>
    <dbReference type="NCBI Taxonomy" id="1234261"/>
    <lineage>
        <taxon>Eukaryota</taxon>
        <taxon>Metazoa</taxon>
        <taxon>Spiralia</taxon>
        <taxon>Gnathifera</taxon>
        <taxon>Rotifera</taxon>
        <taxon>Eurotatoria</taxon>
        <taxon>Bdelloidea</taxon>
        <taxon>Philodinida</taxon>
        <taxon>Philodinidae</taxon>
        <taxon>Didymodactylos</taxon>
    </lineage>
</organism>
<dbReference type="Proteomes" id="UP000677228">
    <property type="component" value="Unassembled WGS sequence"/>
</dbReference>
<dbReference type="PANTHER" id="PTHR33053:SF9">
    <property type="entry name" value="AGAP000105-PA"/>
    <property type="match status" value="1"/>
</dbReference>
<sequence>MNPDDFELLDPSPVVDTTSLHQYTNMTTDDRCSKLLNILRDSHVCKSHSNRILSLINSALPSPNNLPKTMEQVLFKLEINDDLFRKRAICSICKKDLPYSDKHCRQCTTSDDQNLVFVYDTDIEKLIRTIVKRLSTDITEYKQQLRNMTDKDQTNDIGFNKCYQELLQRNVNQNFITFLLHLDGVGLCKSAKLKMWLFSGSIIELQPKLRYRRYNMPLFSIWIRYAEPHPEVWLRNCIGMMRVIKKDGIQTFNNQRVDIKFLSITGDYPALKLILNFIGHGGYFCCWYCYLRGVHVNNKRQYLHANPIILRGASAYKEGCLEAERTKNNVFGHLGTSILDEIMDTTFPEAIVTDYQHVTLLRHTKTITTSVYRRLNPQQRLTLDRNLKNQSFPHFFNRKMRLLVDLSYVKATEFRNILFYGLVPLLHHIMDVDFMAHLVLFVCSIRLYHSQPPLFDQQTSQIAAELFERYYEDHEQLHLNLQNFVLHLYVHYEKLYRNYGSSANIGCFAQEDLIGSVSSDRHGTRYHGELITYYYNLDFTLNNRESERAPQQQQVYEPIDMDKNFVLNQCPALFEQHVQLCNCSYILNCVFVYRRCIVRNRVYHSLLYNKRGNAVSYFLKQKFSDLFRASVYFDWLKAPLDSCFVVLRREPCTNFDCVDVNFIFKHYIVFDTNRSLIITEVSAYNEHGLKRFLNFFVYLSKEHMQESEKN</sequence>
<dbReference type="EMBL" id="CAJNOK010002261">
    <property type="protein sequence ID" value="CAF0852200.1"/>
    <property type="molecule type" value="Genomic_DNA"/>
</dbReference>
<protein>
    <submittedName>
        <fullName evidence="2">Uncharacterized protein</fullName>
    </submittedName>
</protein>
<dbReference type="Proteomes" id="UP000682733">
    <property type="component" value="Unassembled WGS sequence"/>
</dbReference>
<gene>
    <name evidence="1" type="ORF">OVA965_LOCUS7204</name>
    <name evidence="2" type="ORF">TMI583_LOCUS7200</name>
</gene>
<name>A0A8S2HEL1_9BILA</name>
<dbReference type="InterPro" id="IPR009667">
    <property type="entry name" value="DUF1258"/>
</dbReference>